<name>A0A9K3KHJ4_9STRA</name>
<accession>A0A9K3KHJ4</accession>
<protein>
    <recommendedName>
        <fullName evidence="3">CENP-V/GFA domain-containing protein</fullName>
    </recommendedName>
</protein>
<dbReference type="Proteomes" id="UP000693970">
    <property type="component" value="Unassembled WGS sequence"/>
</dbReference>
<organism evidence="1 2">
    <name type="scientific">Nitzschia inconspicua</name>
    <dbReference type="NCBI Taxonomy" id="303405"/>
    <lineage>
        <taxon>Eukaryota</taxon>
        <taxon>Sar</taxon>
        <taxon>Stramenopiles</taxon>
        <taxon>Ochrophyta</taxon>
        <taxon>Bacillariophyta</taxon>
        <taxon>Bacillariophyceae</taxon>
        <taxon>Bacillariophycidae</taxon>
        <taxon>Bacillariales</taxon>
        <taxon>Bacillariaceae</taxon>
        <taxon>Nitzschia</taxon>
    </lineage>
</organism>
<dbReference type="AlphaFoldDB" id="A0A9K3KHJ4"/>
<dbReference type="InterPro" id="IPR046149">
    <property type="entry name" value="DUF6151"/>
</dbReference>
<evidence type="ECO:0000313" key="1">
    <source>
        <dbReference type="EMBL" id="KAG7343732.1"/>
    </source>
</evidence>
<comment type="caution">
    <text evidence="1">The sequence shown here is derived from an EMBL/GenBank/DDBJ whole genome shotgun (WGS) entry which is preliminary data.</text>
</comment>
<evidence type="ECO:0000313" key="2">
    <source>
        <dbReference type="Proteomes" id="UP000693970"/>
    </source>
</evidence>
<reference evidence="1" key="1">
    <citation type="journal article" date="2021" name="Sci. Rep.">
        <title>Diploid genomic architecture of Nitzschia inconspicua, an elite biomass production diatom.</title>
        <authorList>
            <person name="Oliver A."/>
            <person name="Podell S."/>
            <person name="Pinowska A."/>
            <person name="Traller J.C."/>
            <person name="Smith S.R."/>
            <person name="McClure R."/>
            <person name="Beliaev A."/>
            <person name="Bohutskyi P."/>
            <person name="Hill E.A."/>
            <person name="Rabines A."/>
            <person name="Zheng H."/>
            <person name="Allen L.Z."/>
            <person name="Kuo A."/>
            <person name="Grigoriev I.V."/>
            <person name="Allen A.E."/>
            <person name="Hazlebeck D."/>
            <person name="Allen E.E."/>
        </authorList>
    </citation>
    <scope>NUCLEOTIDE SEQUENCE</scope>
    <source>
        <strain evidence="1">Hildebrandi</strain>
    </source>
</reference>
<dbReference type="EMBL" id="JAGRRH010000023">
    <property type="protein sequence ID" value="KAG7343732.1"/>
    <property type="molecule type" value="Genomic_DNA"/>
</dbReference>
<gene>
    <name evidence="1" type="ORF">IV203_021740</name>
</gene>
<evidence type="ECO:0008006" key="3">
    <source>
        <dbReference type="Google" id="ProtNLM"/>
    </source>
</evidence>
<dbReference type="Pfam" id="PF19648">
    <property type="entry name" value="DUF6151"/>
    <property type="match status" value="1"/>
</dbReference>
<keyword evidence="2" id="KW-1185">Reference proteome</keyword>
<reference evidence="1" key="2">
    <citation type="submission" date="2021-04" db="EMBL/GenBank/DDBJ databases">
        <authorList>
            <person name="Podell S."/>
        </authorList>
    </citation>
    <scope>NUCLEOTIDE SEQUENCE</scope>
    <source>
        <strain evidence="1">Hildebrandi</strain>
    </source>
</reference>
<proteinExistence type="predicted"/>
<sequence length="233" mass="26154">MDSPRNNEQARLSKWIDSLLSSSLVPSRWRMTTRTGSLLCDCGSIQYDLVVPPSSQLVEQTNAVCHCRDCVGFCLALPNGDSYLQNNGSFMVNFYKSDLQLVKGRDKLSTVRLYPHSAIVRIYCGECHTPLGADLVGAAPICLVNETLIHETYSVRFLPSVVLGYKDALHGTKPYARSVSVKWRNYGPLFLWKSIWRVIWGWLAGKSRGGFLENDYNRDFPVGLDGLKKVTTQ</sequence>